<evidence type="ECO:0000313" key="2">
    <source>
        <dbReference type="EMBL" id="PSR21642.1"/>
    </source>
</evidence>
<accession>A0A2T2WHB8</accession>
<gene>
    <name evidence="2" type="ORF">C7B45_10010</name>
</gene>
<protein>
    <submittedName>
        <fullName evidence="2">Uncharacterized protein</fullName>
    </submittedName>
</protein>
<comment type="caution">
    <text evidence="2">The sequence shown here is derived from an EMBL/GenBank/DDBJ whole genome shotgun (WGS) entry which is preliminary data.</text>
</comment>
<name>A0A2T2WHB8_9FIRM</name>
<evidence type="ECO:0000313" key="3">
    <source>
        <dbReference type="Proteomes" id="UP000241848"/>
    </source>
</evidence>
<keyword evidence="1" id="KW-1133">Transmembrane helix</keyword>
<organism evidence="2 3">
    <name type="scientific">Sulfobacillus acidophilus</name>
    <dbReference type="NCBI Taxonomy" id="53633"/>
    <lineage>
        <taxon>Bacteria</taxon>
        <taxon>Bacillati</taxon>
        <taxon>Bacillota</taxon>
        <taxon>Clostridia</taxon>
        <taxon>Eubacteriales</taxon>
        <taxon>Clostridiales Family XVII. Incertae Sedis</taxon>
        <taxon>Sulfobacillus</taxon>
    </lineage>
</organism>
<dbReference type="AlphaFoldDB" id="A0A2T2WHB8"/>
<sequence>MKAAILWNVDAGRVLALSFLYLRKGAVFVAFTGAFLYCQSKDTSVSALQSALITGRGADPSGRACFEPSRNAVGRH</sequence>
<keyword evidence="1" id="KW-0812">Transmembrane</keyword>
<proteinExistence type="predicted"/>
<dbReference type="Proteomes" id="UP000241848">
    <property type="component" value="Unassembled WGS sequence"/>
</dbReference>
<feature type="transmembrane region" description="Helical" evidence="1">
    <location>
        <begin position="20"/>
        <end position="38"/>
    </location>
</feature>
<reference evidence="2 3" key="1">
    <citation type="journal article" date="2014" name="BMC Genomics">
        <title>Comparison of environmental and isolate Sulfobacillus genomes reveals diverse carbon, sulfur, nitrogen, and hydrogen metabolisms.</title>
        <authorList>
            <person name="Justice N.B."/>
            <person name="Norman A."/>
            <person name="Brown C.T."/>
            <person name="Singh A."/>
            <person name="Thomas B.C."/>
            <person name="Banfield J.F."/>
        </authorList>
    </citation>
    <scope>NUCLEOTIDE SEQUENCE [LARGE SCALE GENOMIC DNA]</scope>
    <source>
        <strain evidence="2">AMDSBA3</strain>
    </source>
</reference>
<evidence type="ECO:0000256" key="1">
    <source>
        <dbReference type="SAM" id="Phobius"/>
    </source>
</evidence>
<dbReference type="EMBL" id="PXYV01000030">
    <property type="protein sequence ID" value="PSR21642.1"/>
    <property type="molecule type" value="Genomic_DNA"/>
</dbReference>
<keyword evidence="1" id="KW-0472">Membrane</keyword>